<protein>
    <submittedName>
        <fullName evidence="2">Uncharacterized protein</fullName>
    </submittedName>
</protein>
<evidence type="ECO:0000313" key="2">
    <source>
        <dbReference type="EMBL" id="PIP87093.1"/>
    </source>
</evidence>
<gene>
    <name evidence="2" type="ORF">COW81_02060</name>
</gene>
<evidence type="ECO:0000256" key="1">
    <source>
        <dbReference type="SAM" id="Phobius"/>
    </source>
</evidence>
<sequence length="65" mass="7681">MKILSNVVFKWWQVSILKISLLAFGIVIGVRWYDYFEKNIIEILAIFVVTAIYISIIWWKQVSSS</sequence>
<evidence type="ECO:0000313" key="3">
    <source>
        <dbReference type="Proteomes" id="UP000231143"/>
    </source>
</evidence>
<name>A0A2H0DY49_9BACT</name>
<accession>A0A2H0DY49</accession>
<keyword evidence="1" id="KW-0472">Membrane</keyword>
<reference evidence="2 3" key="1">
    <citation type="submission" date="2017-09" db="EMBL/GenBank/DDBJ databases">
        <title>Depth-based differentiation of microbial function through sediment-hosted aquifers and enrichment of novel symbionts in the deep terrestrial subsurface.</title>
        <authorList>
            <person name="Probst A.J."/>
            <person name="Ladd B."/>
            <person name="Jarett J.K."/>
            <person name="Geller-Mcgrath D.E."/>
            <person name="Sieber C.M."/>
            <person name="Emerson J.B."/>
            <person name="Anantharaman K."/>
            <person name="Thomas B.C."/>
            <person name="Malmstrom R."/>
            <person name="Stieglmeier M."/>
            <person name="Klingl A."/>
            <person name="Woyke T."/>
            <person name="Ryan C.M."/>
            <person name="Banfield J.F."/>
        </authorList>
    </citation>
    <scope>NUCLEOTIDE SEQUENCE [LARGE SCALE GENOMIC DNA]</scope>
    <source>
        <strain evidence="2">CG22_combo_CG10-13_8_21_14_all_36_13</strain>
    </source>
</reference>
<organism evidence="2 3">
    <name type="scientific">Candidatus Campbellbacteria bacterium CG22_combo_CG10-13_8_21_14_all_36_13</name>
    <dbReference type="NCBI Taxonomy" id="1974529"/>
    <lineage>
        <taxon>Bacteria</taxon>
        <taxon>Candidatus Campbelliibacteriota</taxon>
    </lineage>
</organism>
<keyword evidence="1" id="KW-1133">Transmembrane helix</keyword>
<keyword evidence="1" id="KW-0812">Transmembrane</keyword>
<dbReference type="Proteomes" id="UP000231143">
    <property type="component" value="Unassembled WGS sequence"/>
</dbReference>
<proteinExistence type="predicted"/>
<feature type="transmembrane region" description="Helical" evidence="1">
    <location>
        <begin position="12"/>
        <end position="33"/>
    </location>
</feature>
<dbReference type="EMBL" id="PCTT01000026">
    <property type="protein sequence ID" value="PIP87093.1"/>
    <property type="molecule type" value="Genomic_DNA"/>
</dbReference>
<dbReference type="AlphaFoldDB" id="A0A2H0DY49"/>
<comment type="caution">
    <text evidence="2">The sequence shown here is derived from an EMBL/GenBank/DDBJ whole genome shotgun (WGS) entry which is preliminary data.</text>
</comment>
<feature type="transmembrane region" description="Helical" evidence="1">
    <location>
        <begin position="40"/>
        <end position="59"/>
    </location>
</feature>